<dbReference type="Pfam" id="PF01557">
    <property type="entry name" value="FAA_hydrolase"/>
    <property type="match status" value="1"/>
</dbReference>
<organism evidence="4 5">
    <name type="scientific">Aspergillus thermomutatus</name>
    <name type="common">Neosartorya pseudofischeri</name>
    <dbReference type="NCBI Taxonomy" id="41047"/>
    <lineage>
        <taxon>Eukaryota</taxon>
        <taxon>Fungi</taxon>
        <taxon>Dikarya</taxon>
        <taxon>Ascomycota</taxon>
        <taxon>Pezizomycotina</taxon>
        <taxon>Eurotiomycetes</taxon>
        <taxon>Eurotiomycetidae</taxon>
        <taxon>Eurotiales</taxon>
        <taxon>Aspergillaceae</taxon>
        <taxon>Aspergillus</taxon>
        <taxon>Aspergillus subgen. Fumigati</taxon>
    </lineage>
</organism>
<evidence type="ECO:0000259" key="3">
    <source>
        <dbReference type="Pfam" id="PF01557"/>
    </source>
</evidence>
<comment type="caution">
    <text evidence="4">The sequence shown here is derived from an EMBL/GenBank/DDBJ whole genome shotgun (WGS) entry which is preliminary data.</text>
</comment>
<dbReference type="PANTHER" id="PTHR11820:SF86">
    <property type="entry name" value="FUMARYLACETOACETATE HYDROLASE FAMILY PROTEIN (AFU_ORTHOLOGUE AFUA_7G07000)"/>
    <property type="match status" value="1"/>
</dbReference>
<dbReference type="OrthoDB" id="411064at2759"/>
<evidence type="ECO:0000313" key="4">
    <source>
        <dbReference type="EMBL" id="RHZ50512.1"/>
    </source>
</evidence>
<keyword evidence="5" id="KW-1185">Reference proteome</keyword>
<accession>A0A397GHR8</accession>
<proteinExistence type="inferred from homology"/>
<dbReference type="RefSeq" id="XP_026612754.1">
    <property type="nucleotide sequence ID" value="XM_026758083.1"/>
</dbReference>
<dbReference type="Gene3D" id="3.90.850.10">
    <property type="entry name" value="Fumarylacetoacetase-like, C-terminal domain"/>
    <property type="match status" value="1"/>
</dbReference>
<dbReference type="SUPFAM" id="SSF56529">
    <property type="entry name" value="FAH"/>
    <property type="match status" value="1"/>
</dbReference>
<name>A0A397GHR8_ASPTH</name>
<dbReference type="GeneID" id="38126438"/>
<dbReference type="AlphaFoldDB" id="A0A397GHR8"/>
<dbReference type="PANTHER" id="PTHR11820">
    <property type="entry name" value="ACYLPYRUVASE"/>
    <property type="match status" value="1"/>
</dbReference>
<evidence type="ECO:0000256" key="1">
    <source>
        <dbReference type="ARBA" id="ARBA00010211"/>
    </source>
</evidence>
<dbReference type="EMBL" id="NKHU02000159">
    <property type="protein sequence ID" value="RHZ50512.1"/>
    <property type="molecule type" value="Genomic_DNA"/>
</dbReference>
<sequence>MAEFKYLIHFADEKGERFFADVDSTKPVIGAQINAYRSFEDLKGTQNGSITSIAKSHIDMQLLPPVPAHDLPIYCVGLNYKSHAKEANLNVPANPPVWTKPAAALAGPDETIAMNRFCASHLPDWEGELCFVTSRECRDLTVEEASSCILGYTIGNDLSCRFFQLPEQSGGQFFYAKAFDRFGPVGPVLVHPSVWQEVEKTARLVTRVNGQVKQDCHLSTDMICDPARILSWMSQGTTIPAYTIVMTGTPAGVGAFQTPRQFLKDTDSVEIEITGLGVLRNQIAFEEGQDNML</sequence>
<comment type="similarity">
    <text evidence="1">Belongs to the FAH family.</text>
</comment>
<protein>
    <recommendedName>
        <fullName evidence="3">Fumarylacetoacetase-like C-terminal domain-containing protein</fullName>
    </recommendedName>
</protein>
<evidence type="ECO:0000256" key="2">
    <source>
        <dbReference type="ARBA" id="ARBA00022723"/>
    </source>
</evidence>
<dbReference type="InterPro" id="IPR011234">
    <property type="entry name" value="Fumarylacetoacetase-like_C"/>
</dbReference>
<dbReference type="GO" id="GO:0006107">
    <property type="term" value="P:oxaloacetate metabolic process"/>
    <property type="evidence" value="ECO:0007669"/>
    <property type="project" value="UniProtKB-ARBA"/>
</dbReference>
<dbReference type="FunFam" id="3.90.850.10:FF:000002">
    <property type="entry name" value="2-hydroxyhepta-2,4-diene-1,7-dioate isomerase"/>
    <property type="match status" value="1"/>
</dbReference>
<dbReference type="GO" id="GO:0018773">
    <property type="term" value="F:acetylpyruvate hydrolase activity"/>
    <property type="evidence" value="ECO:0007669"/>
    <property type="project" value="TreeGrafter"/>
</dbReference>
<dbReference type="InterPro" id="IPR036663">
    <property type="entry name" value="Fumarylacetoacetase_C_sf"/>
</dbReference>
<feature type="domain" description="Fumarylacetoacetase-like C-terminal" evidence="3">
    <location>
        <begin position="73"/>
        <end position="283"/>
    </location>
</feature>
<keyword evidence="2" id="KW-0479">Metal-binding</keyword>
<evidence type="ECO:0000313" key="5">
    <source>
        <dbReference type="Proteomes" id="UP000215305"/>
    </source>
</evidence>
<dbReference type="Proteomes" id="UP000215305">
    <property type="component" value="Unassembled WGS sequence"/>
</dbReference>
<dbReference type="VEuPathDB" id="FungiDB:CDV56_104464"/>
<gene>
    <name evidence="4" type="ORF">CDV56_104464</name>
</gene>
<reference evidence="4" key="1">
    <citation type="submission" date="2018-08" db="EMBL/GenBank/DDBJ databases">
        <title>Draft genome sequence of azole-resistant Aspergillus thermomutatus (Neosartorya pseudofischeri) strain HMR AF 39, isolated from a human nasal aspirate.</title>
        <authorList>
            <person name="Parent-Michaud M."/>
            <person name="Dufresne P.J."/>
            <person name="Fournier E."/>
            <person name="Martineau C."/>
            <person name="Moreira S."/>
            <person name="Perkins V."/>
            <person name="De Repentigny L."/>
            <person name="Dufresne S.F."/>
        </authorList>
    </citation>
    <scope>NUCLEOTIDE SEQUENCE [LARGE SCALE GENOMIC DNA]</scope>
    <source>
        <strain evidence="4">HMR AF 39</strain>
    </source>
</reference>
<dbReference type="GO" id="GO:0046872">
    <property type="term" value="F:metal ion binding"/>
    <property type="evidence" value="ECO:0007669"/>
    <property type="project" value="UniProtKB-KW"/>
</dbReference>
<dbReference type="GO" id="GO:0050163">
    <property type="term" value="F:oxaloacetate tautomerase activity"/>
    <property type="evidence" value="ECO:0007669"/>
    <property type="project" value="UniProtKB-ARBA"/>
</dbReference>
<dbReference type="STRING" id="41047.A0A397GHR8"/>